<evidence type="ECO:0000313" key="11">
    <source>
        <dbReference type="Proteomes" id="UP000190102"/>
    </source>
</evidence>
<dbReference type="NCBIfam" id="TIGR00755">
    <property type="entry name" value="ksgA"/>
    <property type="match status" value="1"/>
</dbReference>
<gene>
    <name evidence="7" type="primary">rsmA</name>
    <name evidence="7" type="synonym">ksgA</name>
    <name evidence="10" type="ORF">SAMN02745119_02560</name>
</gene>
<comment type="similarity">
    <text evidence="7">Belongs to the class I-like SAM-binding methyltransferase superfamily. rRNA adenine N(6)-methyltransferase family. RsmA subfamily.</text>
</comment>
<feature type="domain" description="Ribosomal RNA adenine methylase transferase N-terminal" evidence="9">
    <location>
        <begin position="22"/>
        <end position="193"/>
    </location>
</feature>
<keyword evidence="4 7" id="KW-0808">Transferase</keyword>
<evidence type="ECO:0000256" key="2">
    <source>
        <dbReference type="ARBA" id="ARBA00022552"/>
    </source>
</evidence>
<evidence type="ECO:0000256" key="1">
    <source>
        <dbReference type="ARBA" id="ARBA00022490"/>
    </source>
</evidence>
<dbReference type="OrthoDB" id="9814755at2"/>
<dbReference type="SUPFAM" id="SSF53335">
    <property type="entry name" value="S-adenosyl-L-methionine-dependent methyltransferases"/>
    <property type="match status" value="1"/>
</dbReference>
<evidence type="ECO:0000256" key="4">
    <source>
        <dbReference type="ARBA" id="ARBA00022679"/>
    </source>
</evidence>
<evidence type="ECO:0000256" key="8">
    <source>
        <dbReference type="PROSITE-ProRule" id="PRU01026"/>
    </source>
</evidence>
<dbReference type="FunFam" id="3.40.50.150:FF:000023">
    <property type="entry name" value="Ribosomal RNA small subunit methyltransferase A"/>
    <property type="match status" value="1"/>
</dbReference>
<name>A0A1T4QW60_9BACT</name>
<dbReference type="PANTHER" id="PTHR11727:SF7">
    <property type="entry name" value="DIMETHYLADENOSINE TRANSFERASE-RELATED"/>
    <property type="match status" value="1"/>
</dbReference>
<dbReference type="EC" id="2.1.1.182" evidence="7"/>
<evidence type="ECO:0000313" key="10">
    <source>
        <dbReference type="EMBL" id="SKA07886.1"/>
    </source>
</evidence>
<evidence type="ECO:0000259" key="9">
    <source>
        <dbReference type="SMART" id="SM00650"/>
    </source>
</evidence>
<dbReference type="PANTHER" id="PTHR11727">
    <property type="entry name" value="DIMETHYLADENOSINE TRANSFERASE"/>
    <property type="match status" value="1"/>
</dbReference>
<dbReference type="InterPro" id="IPR001737">
    <property type="entry name" value="KsgA/Erm"/>
</dbReference>
<dbReference type="InterPro" id="IPR011530">
    <property type="entry name" value="rRNA_adenine_dimethylase"/>
</dbReference>
<reference evidence="11" key="1">
    <citation type="submission" date="2017-02" db="EMBL/GenBank/DDBJ databases">
        <authorList>
            <person name="Varghese N."/>
            <person name="Submissions S."/>
        </authorList>
    </citation>
    <scope>NUCLEOTIDE SEQUENCE [LARGE SCALE GENOMIC DNA]</scope>
    <source>
        <strain evidence="11">ATCC BAA-34</strain>
    </source>
</reference>
<dbReference type="InterPro" id="IPR023165">
    <property type="entry name" value="rRNA_Ade_diMease-like_C"/>
</dbReference>
<feature type="binding site" evidence="7 8">
    <location>
        <position position="42"/>
    </location>
    <ligand>
        <name>S-adenosyl-L-methionine</name>
        <dbReference type="ChEBI" id="CHEBI:59789"/>
    </ligand>
</feature>
<keyword evidence="5 7" id="KW-0949">S-adenosyl-L-methionine</keyword>
<dbReference type="EMBL" id="FUWR01000015">
    <property type="protein sequence ID" value="SKA07886.1"/>
    <property type="molecule type" value="Genomic_DNA"/>
</dbReference>
<feature type="binding site" evidence="7 8">
    <location>
        <position position="17"/>
    </location>
    <ligand>
        <name>S-adenosyl-L-methionine</name>
        <dbReference type="ChEBI" id="CHEBI:59789"/>
    </ligand>
</feature>
<dbReference type="GO" id="GO:0005829">
    <property type="term" value="C:cytosol"/>
    <property type="evidence" value="ECO:0007669"/>
    <property type="project" value="TreeGrafter"/>
</dbReference>
<dbReference type="GO" id="GO:0003723">
    <property type="term" value="F:RNA binding"/>
    <property type="evidence" value="ECO:0007669"/>
    <property type="project" value="UniProtKB-UniRule"/>
</dbReference>
<dbReference type="Gene3D" id="1.10.8.100">
    <property type="entry name" value="Ribosomal RNA adenine dimethylase-like, domain 2"/>
    <property type="match status" value="1"/>
</dbReference>
<feature type="binding site" evidence="7 8">
    <location>
        <position position="63"/>
    </location>
    <ligand>
        <name>S-adenosyl-L-methionine</name>
        <dbReference type="ChEBI" id="CHEBI:59789"/>
    </ligand>
</feature>
<dbReference type="Pfam" id="PF00398">
    <property type="entry name" value="RrnaAD"/>
    <property type="match status" value="1"/>
</dbReference>
<accession>A0A1T4QW60</accession>
<keyword evidence="3 7" id="KW-0489">Methyltransferase</keyword>
<dbReference type="PROSITE" id="PS51689">
    <property type="entry name" value="SAM_RNA_A_N6_MT"/>
    <property type="match status" value="1"/>
</dbReference>
<keyword evidence="2 7" id="KW-0698">rRNA processing</keyword>
<dbReference type="AlphaFoldDB" id="A0A1T4QW60"/>
<dbReference type="SMART" id="SM00650">
    <property type="entry name" value="rADc"/>
    <property type="match status" value="1"/>
</dbReference>
<dbReference type="PROSITE" id="PS01131">
    <property type="entry name" value="RRNA_A_DIMETH"/>
    <property type="match status" value="1"/>
</dbReference>
<dbReference type="Gene3D" id="3.40.50.150">
    <property type="entry name" value="Vaccinia Virus protein VP39"/>
    <property type="match status" value="1"/>
</dbReference>
<feature type="binding site" evidence="7 8">
    <location>
        <position position="88"/>
    </location>
    <ligand>
        <name>S-adenosyl-L-methionine</name>
        <dbReference type="ChEBI" id="CHEBI:59789"/>
    </ligand>
</feature>
<dbReference type="RefSeq" id="WP_078790816.1">
    <property type="nucleotide sequence ID" value="NZ_FUWR01000015.1"/>
</dbReference>
<dbReference type="InterPro" id="IPR029063">
    <property type="entry name" value="SAM-dependent_MTases_sf"/>
</dbReference>
<keyword evidence="11" id="KW-1185">Reference proteome</keyword>
<dbReference type="GO" id="GO:0052908">
    <property type="term" value="F:16S rRNA (adenine(1518)-N(6)/adenine(1519)-N(6))-dimethyltransferase activity"/>
    <property type="evidence" value="ECO:0007669"/>
    <property type="project" value="UniProtKB-EC"/>
</dbReference>
<dbReference type="STRING" id="115783.SAMN02745119_02560"/>
<organism evidence="10 11">
    <name type="scientific">Trichlorobacter thiogenes</name>
    <dbReference type="NCBI Taxonomy" id="115783"/>
    <lineage>
        <taxon>Bacteria</taxon>
        <taxon>Pseudomonadati</taxon>
        <taxon>Thermodesulfobacteriota</taxon>
        <taxon>Desulfuromonadia</taxon>
        <taxon>Geobacterales</taxon>
        <taxon>Geobacteraceae</taxon>
        <taxon>Trichlorobacter</taxon>
    </lineage>
</organism>
<proteinExistence type="inferred from homology"/>
<keyword evidence="1 7" id="KW-0963">Cytoplasm</keyword>
<dbReference type="Proteomes" id="UP000190102">
    <property type="component" value="Unassembled WGS sequence"/>
</dbReference>
<comment type="subcellular location">
    <subcellularLocation>
        <location evidence="7">Cytoplasm</location>
    </subcellularLocation>
</comment>
<keyword evidence="6 7" id="KW-0694">RNA-binding</keyword>
<comment type="function">
    <text evidence="7">Specifically dimethylates two adjacent adenosines (A1518 and A1519) in the loop of a conserved hairpin near the 3'-end of 16S rRNA in the 30S particle. May play a critical role in biogenesis of 30S subunits.</text>
</comment>
<comment type="catalytic activity">
    <reaction evidence="7">
        <text>adenosine(1518)/adenosine(1519) in 16S rRNA + 4 S-adenosyl-L-methionine = N(6)-dimethyladenosine(1518)/N(6)-dimethyladenosine(1519) in 16S rRNA + 4 S-adenosyl-L-homocysteine + 4 H(+)</text>
        <dbReference type="Rhea" id="RHEA:19609"/>
        <dbReference type="Rhea" id="RHEA-COMP:10232"/>
        <dbReference type="Rhea" id="RHEA-COMP:10233"/>
        <dbReference type="ChEBI" id="CHEBI:15378"/>
        <dbReference type="ChEBI" id="CHEBI:57856"/>
        <dbReference type="ChEBI" id="CHEBI:59789"/>
        <dbReference type="ChEBI" id="CHEBI:74411"/>
        <dbReference type="ChEBI" id="CHEBI:74493"/>
        <dbReference type="EC" id="2.1.1.182"/>
    </reaction>
</comment>
<dbReference type="InterPro" id="IPR020596">
    <property type="entry name" value="rRNA_Ade_Mease_Trfase_CS"/>
</dbReference>
<sequence length="271" mass="30443">MNQSFPRPRKSLGQNFLSDHNIIRKILTAAHLQPTDHVLEVGPGRGALTELLAAQAGHLVAVEFDRDLAALLRERFAGQQQVMIHEQDILKVDFEQLLGSHTCKVVANLPYNISTPVLFRFLEERQRFSRLVVMLQKEVGERLAAQPDCSDYGILTVLFRQWFEVKREFLVPPGCFFPPPKVDSVVISLTPLAASRVEVGNQALFDRLVKAAFGMRRKTLWNCLKSGGLAEPEQLERVLLSCSIDGKRRGETLAIEEFALLSRTLSMLLGL</sequence>
<evidence type="ECO:0000256" key="5">
    <source>
        <dbReference type="ARBA" id="ARBA00022691"/>
    </source>
</evidence>
<dbReference type="CDD" id="cd02440">
    <property type="entry name" value="AdoMet_MTases"/>
    <property type="match status" value="1"/>
</dbReference>
<dbReference type="HAMAP" id="MF_00607">
    <property type="entry name" value="16SrRNA_methyltr_A"/>
    <property type="match status" value="1"/>
</dbReference>
<evidence type="ECO:0000256" key="6">
    <source>
        <dbReference type="ARBA" id="ARBA00022884"/>
    </source>
</evidence>
<evidence type="ECO:0000256" key="3">
    <source>
        <dbReference type="ARBA" id="ARBA00022603"/>
    </source>
</evidence>
<dbReference type="InterPro" id="IPR020598">
    <property type="entry name" value="rRNA_Ade_methylase_Trfase_N"/>
</dbReference>
<feature type="binding site" evidence="7 8">
    <location>
        <position position="108"/>
    </location>
    <ligand>
        <name>S-adenosyl-L-methionine</name>
        <dbReference type="ChEBI" id="CHEBI:59789"/>
    </ligand>
</feature>
<evidence type="ECO:0000256" key="7">
    <source>
        <dbReference type="HAMAP-Rule" id="MF_00607"/>
    </source>
</evidence>
<protein>
    <recommendedName>
        <fullName evidence="7">Ribosomal RNA small subunit methyltransferase A</fullName>
        <ecNumber evidence="7">2.1.1.182</ecNumber>
    </recommendedName>
    <alternativeName>
        <fullName evidence="7">16S rRNA (adenine(1518)-N(6)/adenine(1519)-N(6))-dimethyltransferase</fullName>
    </alternativeName>
    <alternativeName>
        <fullName evidence="7">16S rRNA dimethyladenosine transferase</fullName>
    </alternativeName>
    <alternativeName>
        <fullName evidence="7">16S rRNA dimethylase</fullName>
    </alternativeName>
    <alternativeName>
        <fullName evidence="7">S-adenosylmethionine-6-N', N'-adenosyl(rRNA) dimethyltransferase</fullName>
    </alternativeName>
</protein>
<feature type="binding site" evidence="7 8">
    <location>
        <position position="15"/>
    </location>
    <ligand>
        <name>S-adenosyl-L-methionine</name>
        <dbReference type="ChEBI" id="CHEBI:59789"/>
    </ligand>
</feature>